<dbReference type="EMBL" id="JARQBJ010000001">
    <property type="protein sequence ID" value="MDT2809235.1"/>
    <property type="molecule type" value="Genomic_DNA"/>
</dbReference>
<evidence type="ECO:0000256" key="7">
    <source>
        <dbReference type="HAMAP-Rule" id="MF_00910"/>
    </source>
</evidence>
<keyword evidence="9" id="KW-0175">Coiled coil</keyword>
<evidence type="ECO:0000256" key="4">
    <source>
        <dbReference type="ARBA" id="ARBA00022989"/>
    </source>
</evidence>
<evidence type="ECO:0000313" key="10">
    <source>
        <dbReference type="EMBL" id="MDT2809235.1"/>
    </source>
</evidence>
<keyword evidence="5 7" id="KW-0472">Membrane</keyword>
<evidence type="ECO:0000256" key="8">
    <source>
        <dbReference type="NCBIfam" id="TIGR02209"/>
    </source>
</evidence>
<comment type="similarity">
    <text evidence="7">Belongs to the FtsL family.</text>
</comment>
<evidence type="ECO:0000256" key="1">
    <source>
        <dbReference type="ARBA" id="ARBA00022475"/>
    </source>
</evidence>
<dbReference type="HAMAP" id="MF_00910">
    <property type="entry name" value="FtsL"/>
    <property type="match status" value="1"/>
</dbReference>
<protein>
    <recommendedName>
        <fullName evidence="7 8">Cell division protein FtsL</fullName>
    </recommendedName>
</protein>
<feature type="transmembrane region" description="Helical" evidence="7">
    <location>
        <begin position="52"/>
        <end position="71"/>
    </location>
</feature>
<dbReference type="InterPro" id="IPR011922">
    <property type="entry name" value="Cell_div_FtsL"/>
</dbReference>
<evidence type="ECO:0000256" key="6">
    <source>
        <dbReference type="ARBA" id="ARBA00023306"/>
    </source>
</evidence>
<dbReference type="AlphaFoldDB" id="A0AAW8TWB7"/>
<keyword evidence="4 7" id="KW-1133">Transmembrane helix</keyword>
<comment type="function">
    <text evidence="7">Essential cell division protein.</text>
</comment>
<dbReference type="NCBIfam" id="TIGR02209">
    <property type="entry name" value="ftsL_broad"/>
    <property type="match status" value="1"/>
</dbReference>
<accession>A0AAW8TWB7</accession>
<dbReference type="GO" id="GO:0005886">
    <property type="term" value="C:plasma membrane"/>
    <property type="evidence" value="ECO:0007669"/>
    <property type="project" value="UniProtKB-SubCell"/>
</dbReference>
<comment type="caution">
    <text evidence="10">The sequence shown here is derived from an EMBL/GenBank/DDBJ whole genome shotgun (WGS) entry which is preliminary data.</text>
</comment>
<dbReference type="GO" id="GO:0032153">
    <property type="term" value="C:cell division site"/>
    <property type="evidence" value="ECO:0007669"/>
    <property type="project" value="UniProtKB-UniRule"/>
</dbReference>
<proteinExistence type="inferred from homology"/>
<evidence type="ECO:0000256" key="2">
    <source>
        <dbReference type="ARBA" id="ARBA00022618"/>
    </source>
</evidence>
<sequence length="132" mass="15177">MAEVKIQEYDYHYEADPKQDLPFETPPKRPDIVRIPASPARRLKRVSRLEKLIGSLLVVAMIALAVLTIYVRTDISQLEHEISQIEAESGQKAEEKVRLEQEKAELSKTERIKEIAEKQGLKINDDNLRTVK</sequence>
<dbReference type="GeneID" id="78365280"/>
<dbReference type="Proteomes" id="UP001256711">
    <property type="component" value="Unassembled WGS sequence"/>
</dbReference>
<reference evidence="10" key="1">
    <citation type="submission" date="2023-03" db="EMBL/GenBank/DDBJ databases">
        <authorList>
            <person name="Shen W."/>
            <person name="Cai J."/>
        </authorList>
    </citation>
    <scope>NUCLEOTIDE SEQUENCE</scope>
    <source>
        <strain evidence="10">B226-2</strain>
    </source>
</reference>
<gene>
    <name evidence="7 10" type="primary">ftsL</name>
    <name evidence="10" type="ORF">P7H43_01845</name>
</gene>
<keyword evidence="3 7" id="KW-0812">Transmembrane</keyword>
<evidence type="ECO:0000256" key="5">
    <source>
        <dbReference type="ARBA" id="ARBA00023136"/>
    </source>
</evidence>
<organism evidence="10 11">
    <name type="scientific">Enterococcus asini</name>
    <dbReference type="NCBI Taxonomy" id="57732"/>
    <lineage>
        <taxon>Bacteria</taxon>
        <taxon>Bacillati</taxon>
        <taxon>Bacillota</taxon>
        <taxon>Bacilli</taxon>
        <taxon>Lactobacillales</taxon>
        <taxon>Enterococcaceae</taxon>
        <taxon>Enterococcus</taxon>
    </lineage>
</organism>
<evidence type="ECO:0000256" key="9">
    <source>
        <dbReference type="SAM" id="Coils"/>
    </source>
</evidence>
<dbReference type="RefSeq" id="WP_010754124.1">
    <property type="nucleotide sequence ID" value="NZ_CABJBY010000006.1"/>
</dbReference>
<keyword evidence="6 7" id="KW-0131">Cell cycle</keyword>
<name>A0AAW8TWB7_9ENTE</name>
<evidence type="ECO:0000256" key="3">
    <source>
        <dbReference type="ARBA" id="ARBA00022692"/>
    </source>
</evidence>
<dbReference type="GO" id="GO:0043093">
    <property type="term" value="P:FtsZ-dependent cytokinesis"/>
    <property type="evidence" value="ECO:0007669"/>
    <property type="project" value="UniProtKB-UniRule"/>
</dbReference>
<keyword evidence="2 7" id="KW-0132">Cell division</keyword>
<feature type="coiled-coil region" evidence="9">
    <location>
        <begin position="75"/>
        <end position="119"/>
    </location>
</feature>
<evidence type="ECO:0000313" key="11">
    <source>
        <dbReference type="Proteomes" id="UP001256711"/>
    </source>
</evidence>
<comment type="subcellular location">
    <subcellularLocation>
        <location evidence="7">Cell membrane</location>
        <topology evidence="7">Single-pass type II membrane protein</topology>
    </subcellularLocation>
    <text evidence="7">Localizes to the division septum where it forms a ring structure.</text>
</comment>
<keyword evidence="1 7" id="KW-1003">Cell membrane</keyword>